<evidence type="ECO:0000313" key="1">
    <source>
        <dbReference type="EMBL" id="ETN40118.1"/>
    </source>
</evidence>
<dbReference type="InParanoid" id="W2RWG8"/>
<accession>W2RWG8</accession>
<keyword evidence="2" id="KW-1185">Reference proteome</keyword>
<reference evidence="1 2" key="1">
    <citation type="submission" date="2013-03" db="EMBL/GenBank/DDBJ databases">
        <title>The Genome Sequence of Phialophora europaea CBS 101466.</title>
        <authorList>
            <consortium name="The Broad Institute Genomics Platform"/>
            <person name="Cuomo C."/>
            <person name="de Hoog S."/>
            <person name="Gorbushina A."/>
            <person name="Walker B."/>
            <person name="Young S.K."/>
            <person name="Zeng Q."/>
            <person name="Gargeya S."/>
            <person name="Fitzgerald M."/>
            <person name="Haas B."/>
            <person name="Abouelleil A."/>
            <person name="Allen A.W."/>
            <person name="Alvarado L."/>
            <person name="Arachchi H.M."/>
            <person name="Berlin A.M."/>
            <person name="Chapman S.B."/>
            <person name="Gainer-Dewar J."/>
            <person name="Goldberg J."/>
            <person name="Griggs A."/>
            <person name="Gujja S."/>
            <person name="Hansen M."/>
            <person name="Howarth C."/>
            <person name="Imamovic A."/>
            <person name="Ireland A."/>
            <person name="Larimer J."/>
            <person name="McCowan C."/>
            <person name="Murphy C."/>
            <person name="Pearson M."/>
            <person name="Poon T.W."/>
            <person name="Priest M."/>
            <person name="Roberts A."/>
            <person name="Saif S."/>
            <person name="Shea T."/>
            <person name="Sisk P."/>
            <person name="Sykes S."/>
            <person name="Wortman J."/>
            <person name="Nusbaum C."/>
            <person name="Birren B."/>
        </authorList>
    </citation>
    <scope>NUCLEOTIDE SEQUENCE [LARGE SCALE GENOMIC DNA]</scope>
    <source>
        <strain evidence="1 2">CBS 101466</strain>
    </source>
</reference>
<sequence>MALKNAIYAPLPLDTHIHLLTIRPGHGQDTLFASIGSCFLSESTSNYTAISYVWGAPAVIASITIEQRMVPLTESAS</sequence>
<name>W2RWG8_CYPE1</name>
<dbReference type="HOGENOM" id="CLU_2638010_0_0_1"/>
<dbReference type="VEuPathDB" id="FungiDB:HMPREF1541_04393"/>
<dbReference type="RefSeq" id="XP_008716961.1">
    <property type="nucleotide sequence ID" value="XM_008718739.1"/>
</dbReference>
<dbReference type="Proteomes" id="UP000030752">
    <property type="component" value="Unassembled WGS sequence"/>
</dbReference>
<gene>
    <name evidence="1" type="ORF">HMPREF1541_04393</name>
</gene>
<protein>
    <recommendedName>
        <fullName evidence="3">Heterokaryon incompatibility domain-containing protein</fullName>
    </recommendedName>
</protein>
<evidence type="ECO:0008006" key="3">
    <source>
        <dbReference type="Google" id="ProtNLM"/>
    </source>
</evidence>
<dbReference type="EMBL" id="KB822720">
    <property type="protein sequence ID" value="ETN40118.1"/>
    <property type="molecule type" value="Genomic_DNA"/>
</dbReference>
<organism evidence="1 2">
    <name type="scientific">Cyphellophora europaea (strain CBS 101466)</name>
    <name type="common">Phialophora europaea</name>
    <dbReference type="NCBI Taxonomy" id="1220924"/>
    <lineage>
        <taxon>Eukaryota</taxon>
        <taxon>Fungi</taxon>
        <taxon>Dikarya</taxon>
        <taxon>Ascomycota</taxon>
        <taxon>Pezizomycotina</taxon>
        <taxon>Eurotiomycetes</taxon>
        <taxon>Chaetothyriomycetidae</taxon>
        <taxon>Chaetothyriales</taxon>
        <taxon>Cyphellophoraceae</taxon>
        <taxon>Cyphellophora</taxon>
    </lineage>
</organism>
<dbReference type="GeneID" id="19971732"/>
<proteinExistence type="predicted"/>
<dbReference type="AlphaFoldDB" id="W2RWG8"/>
<dbReference type="OrthoDB" id="2157530at2759"/>
<evidence type="ECO:0000313" key="2">
    <source>
        <dbReference type="Proteomes" id="UP000030752"/>
    </source>
</evidence>